<evidence type="ECO:0000256" key="2">
    <source>
        <dbReference type="SAM" id="MobiDB-lite"/>
    </source>
</evidence>
<dbReference type="InterPro" id="IPR052987">
    <property type="entry name" value="Chloroplast_AMP-bd_Enzymes"/>
</dbReference>
<proteinExistence type="predicted"/>
<feature type="chain" id="PRO_5020024648" description="AMP-dependent synthetase/ligase domain-containing protein" evidence="3">
    <location>
        <begin position="31"/>
        <end position="776"/>
    </location>
</feature>
<dbReference type="Pfam" id="PF23562">
    <property type="entry name" value="AMP-binding_C_3"/>
    <property type="match status" value="1"/>
</dbReference>
<evidence type="ECO:0000313" key="6">
    <source>
        <dbReference type="Proteomes" id="UP000355283"/>
    </source>
</evidence>
<feature type="signal peptide" evidence="3">
    <location>
        <begin position="1"/>
        <end position="30"/>
    </location>
</feature>
<evidence type="ECO:0000256" key="1">
    <source>
        <dbReference type="SAM" id="Coils"/>
    </source>
</evidence>
<dbReference type="AlphaFoldDB" id="A0A4D9CQD3"/>
<evidence type="ECO:0000256" key="3">
    <source>
        <dbReference type="SAM" id="SignalP"/>
    </source>
</evidence>
<feature type="region of interest" description="Disordered" evidence="2">
    <location>
        <begin position="58"/>
        <end position="85"/>
    </location>
</feature>
<dbReference type="SUPFAM" id="SSF56801">
    <property type="entry name" value="Acetyl-CoA synthetase-like"/>
    <property type="match status" value="1"/>
</dbReference>
<dbReference type="EMBL" id="SDOX01000158">
    <property type="protein sequence ID" value="TFJ80694.1"/>
    <property type="molecule type" value="Genomic_DNA"/>
</dbReference>
<reference evidence="5 6" key="1">
    <citation type="submission" date="2019-01" db="EMBL/GenBank/DDBJ databases">
        <title>Nuclear Genome Assembly of the Microalgal Biofuel strain Nannochloropsis salina CCMP1776.</title>
        <authorList>
            <person name="Hovde B."/>
        </authorList>
    </citation>
    <scope>NUCLEOTIDE SEQUENCE [LARGE SCALE GENOMIC DNA]</scope>
    <source>
        <strain evidence="5 6">CCMP1776</strain>
    </source>
</reference>
<dbReference type="InterPro" id="IPR000873">
    <property type="entry name" value="AMP-dep_synth/lig_dom"/>
</dbReference>
<feature type="domain" description="AMP-dependent synthetase/ligase" evidence="4">
    <location>
        <begin position="128"/>
        <end position="576"/>
    </location>
</feature>
<accession>A0A4D9CQD3</accession>
<protein>
    <recommendedName>
        <fullName evidence="4">AMP-dependent synthetase/ligase domain-containing protein</fullName>
    </recommendedName>
</protein>
<comment type="caution">
    <text evidence="5">The sequence shown here is derived from an EMBL/GenBank/DDBJ whole genome shotgun (WGS) entry which is preliminary data.</text>
</comment>
<sequence>MRGRTTPPRPAPPLLSPLLLCTFFFTLVASFSIPPHRIATRPSFAPLPAPLPKSPLWGPSPSLPPSLPSPSPPPSACPSTLFANSPTTTNYPSEAKFGDLPYAPGQVKTGTYLRGMDRYKWRTLPDVFETVASLAPEAVAVEDMVHTPTAKMTYGELNRQIGALAAFFQHEGLKPGQCVSVFAENSHRWLIADQAILKAGACNAVRGVKAPVDELQYIYQNSESVASVVESVEQIEGTSTLLSFPPTQPLCEPTAASRAELANLPPPTQVLTFDEALSASLARPLTFRPVPKDVRSVATLVYTSGTTNKPKGVVLRHSNLLHQVNYNSFTDSPSKEPAYNPVLGDVLVSVLPCWHIFERTAEYWMFSKGIHVVYSNVKNFKADLAKHRPQFIVAVPRLLETIYRGVLQKFAAEKGAKKKIIDFFTRTGSAWVKAWRVARGLVLRSRAPNPIERLLALVLALVLSPLAAVGDKLVWSKVRAGLGGRIKVLVAGGSSMPLVLEDFFELLRTPVIVGYGMTETSPVITNRVAEKNLAGSVGRTARDTVVKIVDPESGARLPEGQPGLVLMRGPQMMAGYKSNAEASKAVLDQEGFLDTGDLGRIHPLTKQLIITGRAKDTIVLSNGENVEPQPIEDVVCANSALVDQVVCVGQDEKALGMLVVPNVRALARAGLVDRSLAERVAEILGGQVLTNGIAGSRAELEEVEASLREKKEVKKALLADIARAMGKSFRETERVGVVEVVLEPFNMANGFLTQTLKVKRNVVSGRYAQEIEQMYR</sequence>
<dbReference type="PANTHER" id="PTHR43813">
    <property type="entry name" value="ACYL-ACTIVATING ENZYME 16, CHLOROPLASTIC-RELATED"/>
    <property type="match status" value="1"/>
</dbReference>
<keyword evidence="3" id="KW-0732">Signal</keyword>
<evidence type="ECO:0000259" key="4">
    <source>
        <dbReference type="Pfam" id="PF00501"/>
    </source>
</evidence>
<name>A0A4D9CQD3_9STRA</name>
<dbReference type="InterPro" id="IPR042099">
    <property type="entry name" value="ANL_N_sf"/>
</dbReference>
<keyword evidence="1" id="KW-0175">Coiled coil</keyword>
<dbReference type="PANTHER" id="PTHR43813:SF1">
    <property type="entry name" value="ACYL-ACTIVATING ENZYME 16, CHLOROPLASTIC-RELATED"/>
    <property type="match status" value="1"/>
</dbReference>
<feature type="coiled-coil region" evidence="1">
    <location>
        <begin position="693"/>
        <end position="720"/>
    </location>
</feature>
<dbReference type="Pfam" id="PF00501">
    <property type="entry name" value="AMP-binding"/>
    <property type="match status" value="1"/>
</dbReference>
<feature type="compositionally biased region" description="Pro residues" evidence="2">
    <location>
        <begin position="61"/>
        <end position="76"/>
    </location>
</feature>
<dbReference type="Gene3D" id="3.40.50.12780">
    <property type="entry name" value="N-terminal domain of ligase-like"/>
    <property type="match status" value="1"/>
</dbReference>
<keyword evidence="6" id="KW-1185">Reference proteome</keyword>
<organism evidence="5 6">
    <name type="scientific">Nannochloropsis salina CCMP1776</name>
    <dbReference type="NCBI Taxonomy" id="1027361"/>
    <lineage>
        <taxon>Eukaryota</taxon>
        <taxon>Sar</taxon>
        <taxon>Stramenopiles</taxon>
        <taxon>Ochrophyta</taxon>
        <taxon>Eustigmatophyceae</taxon>
        <taxon>Eustigmatales</taxon>
        <taxon>Monodopsidaceae</taxon>
        <taxon>Microchloropsis</taxon>
        <taxon>Microchloropsis salina</taxon>
    </lineage>
</organism>
<dbReference type="Proteomes" id="UP000355283">
    <property type="component" value="Unassembled WGS sequence"/>
</dbReference>
<evidence type="ECO:0000313" key="5">
    <source>
        <dbReference type="EMBL" id="TFJ80694.1"/>
    </source>
</evidence>
<gene>
    <name evidence="5" type="ORF">NSK_007871</name>
</gene>
<dbReference type="OrthoDB" id="1700726at2759"/>